<evidence type="ECO:0000256" key="1">
    <source>
        <dbReference type="SAM" id="Phobius"/>
    </source>
</evidence>
<organism evidence="2 3">
    <name type="scientific">Kaistella yananensis</name>
    <dbReference type="NCBI Taxonomy" id="2989820"/>
    <lineage>
        <taxon>Bacteria</taxon>
        <taxon>Pseudomonadati</taxon>
        <taxon>Bacteroidota</taxon>
        <taxon>Flavobacteriia</taxon>
        <taxon>Flavobacteriales</taxon>
        <taxon>Weeksellaceae</taxon>
        <taxon>Chryseobacterium group</taxon>
        <taxon>Kaistella</taxon>
    </lineage>
</organism>
<keyword evidence="1" id="KW-1133">Transmembrane helix</keyword>
<dbReference type="Proteomes" id="UP001209107">
    <property type="component" value="Unassembled WGS sequence"/>
</dbReference>
<comment type="caution">
    <text evidence="2">The sequence shown here is derived from an EMBL/GenBank/DDBJ whole genome shotgun (WGS) entry which is preliminary data.</text>
</comment>
<feature type="transmembrane region" description="Helical" evidence="1">
    <location>
        <begin position="9"/>
        <end position="26"/>
    </location>
</feature>
<keyword evidence="1" id="KW-0812">Transmembrane</keyword>
<gene>
    <name evidence="2" type="ORF">OK344_09175</name>
</gene>
<keyword evidence="3" id="KW-1185">Reference proteome</keyword>
<evidence type="ECO:0000313" key="2">
    <source>
        <dbReference type="EMBL" id="MCW4452381.1"/>
    </source>
</evidence>
<dbReference type="RefSeq" id="WP_265144510.1">
    <property type="nucleotide sequence ID" value="NZ_JAPCHZ010000004.1"/>
</dbReference>
<proteinExistence type="predicted"/>
<sequence>MNHDTKKGIIIILSICILYILIPKIFKSDCKSATESIKNEECEIKIESVKHISSFDIIGTNPENNEPCECHHYNRWWSSYKDEMEEGNYFIKKKGDLFFKIVKEDTVITHEYKCYEE</sequence>
<reference evidence="2 3" key="1">
    <citation type="submission" date="2022-10" db="EMBL/GenBank/DDBJ databases">
        <title>Kaistella sp. BT-6-1-3.</title>
        <authorList>
            <person name="Ai J."/>
            <person name="Deng Z."/>
        </authorList>
    </citation>
    <scope>NUCLEOTIDE SEQUENCE [LARGE SCALE GENOMIC DNA]</scope>
    <source>
        <strain evidence="2 3">BT6-1-3</strain>
    </source>
</reference>
<dbReference type="EMBL" id="JAPCHZ010000004">
    <property type="protein sequence ID" value="MCW4452381.1"/>
    <property type="molecule type" value="Genomic_DNA"/>
</dbReference>
<name>A0ABT3JNU5_9FLAO</name>
<keyword evidence="1" id="KW-0472">Membrane</keyword>
<protein>
    <submittedName>
        <fullName evidence="2">Uncharacterized protein</fullName>
    </submittedName>
</protein>
<evidence type="ECO:0000313" key="3">
    <source>
        <dbReference type="Proteomes" id="UP001209107"/>
    </source>
</evidence>
<accession>A0ABT3JNU5</accession>